<dbReference type="InterPro" id="IPR015895">
    <property type="entry name" value="4pyrrol_synth_GluRdtase_N"/>
</dbReference>
<feature type="site" description="Important for activity" evidence="9 13">
    <location>
        <position position="98"/>
    </location>
</feature>
<keyword evidence="5 9" id="KW-0560">Oxidoreductase</keyword>
<dbReference type="Gene3D" id="3.40.50.720">
    <property type="entry name" value="NAD(P)-binding Rossmann-like Domain"/>
    <property type="match status" value="1"/>
</dbReference>
<dbReference type="InterPro" id="IPR018214">
    <property type="entry name" value="GluRdtase_CS"/>
</dbReference>
<evidence type="ECO:0000256" key="5">
    <source>
        <dbReference type="ARBA" id="ARBA00023002"/>
    </source>
</evidence>
<dbReference type="KEGG" id="stim:H1B31_08785"/>
<evidence type="ECO:0000256" key="11">
    <source>
        <dbReference type="PIRSR" id="PIRSR000445-2"/>
    </source>
</evidence>
<dbReference type="RefSeq" id="WP_037345826.1">
    <property type="nucleotide sequence ID" value="NZ_CP060204.1"/>
</dbReference>
<dbReference type="Proteomes" id="UP000515480">
    <property type="component" value="Chromosome"/>
</dbReference>
<feature type="binding site" evidence="9 11">
    <location>
        <begin position="113"/>
        <end position="115"/>
    </location>
    <ligand>
        <name>substrate</name>
    </ligand>
</feature>
<feature type="domain" description="Quinate/shikimate 5-dehydrogenase/glutamyl-tRNA reductase" evidence="16">
    <location>
        <begin position="170"/>
        <end position="305"/>
    </location>
</feature>
<evidence type="ECO:0000256" key="10">
    <source>
        <dbReference type="PIRSR" id="PIRSR000445-1"/>
    </source>
</evidence>
<keyword evidence="6 9" id="KW-0627">Porphyrin biosynthesis</keyword>
<dbReference type="NCBIfam" id="TIGR01035">
    <property type="entry name" value="hemA"/>
    <property type="match status" value="1"/>
</dbReference>
<sequence>MQLLTLGLNHRTAPVDVRERVSFSREELRSGLLSLGEYDGLSGLVVLSTCNRTELYASVDDHERGGQALRQFLNDLAQGGDDLDEYLYNYADEEAIRHLFRVASSLDSLVLGEGQILSQVKEAYAIAREAGATSTVLNLLFHRAIAAGKRVRTETRIAYRSVSVSYAAVELAAASLGGLGGCAALIFGAGKMAELTAEHLRAHGIELIYVANRHIERAEKLAERIGGEAIPFDRAMEYATCVDVVVTSTGAPHYVIKAWEARRLMARRQGRKIFLIDIAVPRDVDPDVAGIKGIELYNIDALEAVVDEHLSERQAEAVKAEKIVEEEVDSLLERFKYLSFQPLMALLSGRCERIREREIKRVSAKLPELSEEEGRQVEHMSRMIVRKILRIPMMKLRASAGTADEAFYIEAMRALFKLDAIGETGTSEQRHNHYRYAGK</sequence>
<protein>
    <recommendedName>
        <fullName evidence="8 9">Glutamyl-tRNA reductase</fullName>
        <shortName evidence="9">GluTR</shortName>
        <ecNumber evidence="3 9">1.2.1.70</ecNumber>
    </recommendedName>
</protein>
<dbReference type="Pfam" id="PF01488">
    <property type="entry name" value="Shikimate_DH"/>
    <property type="match status" value="1"/>
</dbReference>
<organism evidence="18 19">
    <name type="scientific">Selenomonas timonae</name>
    <dbReference type="NCBI Taxonomy" id="2754044"/>
    <lineage>
        <taxon>Bacteria</taxon>
        <taxon>Bacillati</taxon>
        <taxon>Bacillota</taxon>
        <taxon>Negativicutes</taxon>
        <taxon>Selenomonadales</taxon>
        <taxon>Selenomonadaceae</taxon>
        <taxon>Selenomonas</taxon>
    </lineage>
</organism>
<dbReference type="CDD" id="cd05213">
    <property type="entry name" value="NAD_bind_Glutamyl_tRNA_reduct"/>
    <property type="match status" value="1"/>
</dbReference>
<evidence type="ECO:0000256" key="7">
    <source>
        <dbReference type="ARBA" id="ARBA00047464"/>
    </source>
</evidence>
<evidence type="ECO:0000256" key="12">
    <source>
        <dbReference type="PIRSR" id="PIRSR000445-3"/>
    </source>
</evidence>
<evidence type="ECO:0000256" key="2">
    <source>
        <dbReference type="ARBA" id="ARBA00005916"/>
    </source>
</evidence>
<dbReference type="PROSITE" id="PS00747">
    <property type="entry name" value="GLUTR"/>
    <property type="match status" value="1"/>
</dbReference>
<proteinExistence type="inferred from homology"/>
<dbReference type="PANTHER" id="PTHR43013">
    <property type="entry name" value="GLUTAMYL-TRNA REDUCTASE"/>
    <property type="match status" value="1"/>
</dbReference>
<accession>A0A7G7VIK5</accession>
<dbReference type="Pfam" id="PF00745">
    <property type="entry name" value="GlutR_dimer"/>
    <property type="match status" value="1"/>
</dbReference>
<evidence type="ECO:0000259" key="15">
    <source>
        <dbReference type="Pfam" id="PF00745"/>
    </source>
</evidence>
<evidence type="ECO:0000256" key="13">
    <source>
        <dbReference type="PIRSR" id="PIRSR000445-4"/>
    </source>
</evidence>
<dbReference type="PANTHER" id="PTHR43013:SF1">
    <property type="entry name" value="GLUTAMYL-TRNA REDUCTASE"/>
    <property type="match status" value="1"/>
</dbReference>
<comment type="miscellaneous">
    <text evidence="9">During catalysis, the active site Cys acts as a nucleophile attacking the alpha-carbonyl group of tRNA-bound glutamate with the formation of a thioester intermediate between enzyme and glutamate, and the concomitant release of tRNA(Glu). The thioester intermediate is finally reduced by direct hydride transfer from NADPH, to form the product GSA.</text>
</comment>
<dbReference type="InterPro" id="IPR036453">
    <property type="entry name" value="GluRdtase_dimer_dom_sf"/>
</dbReference>
<comment type="subunit">
    <text evidence="9">Homodimer.</text>
</comment>
<feature type="binding site" evidence="9 11">
    <location>
        <position position="108"/>
    </location>
    <ligand>
        <name>substrate</name>
    </ligand>
</feature>
<dbReference type="GO" id="GO:0008883">
    <property type="term" value="F:glutamyl-tRNA reductase activity"/>
    <property type="evidence" value="ECO:0007669"/>
    <property type="project" value="UniProtKB-UniRule"/>
</dbReference>
<dbReference type="AlphaFoldDB" id="A0A7G7VIK5"/>
<evidence type="ECO:0000256" key="9">
    <source>
        <dbReference type="HAMAP-Rule" id="MF_00087"/>
    </source>
</evidence>
<evidence type="ECO:0000256" key="4">
    <source>
        <dbReference type="ARBA" id="ARBA00022857"/>
    </source>
</evidence>
<comment type="catalytic activity">
    <reaction evidence="7 9 14">
        <text>(S)-4-amino-5-oxopentanoate + tRNA(Glu) + NADP(+) = L-glutamyl-tRNA(Glu) + NADPH + H(+)</text>
        <dbReference type="Rhea" id="RHEA:12344"/>
        <dbReference type="Rhea" id="RHEA-COMP:9663"/>
        <dbReference type="Rhea" id="RHEA-COMP:9680"/>
        <dbReference type="ChEBI" id="CHEBI:15378"/>
        <dbReference type="ChEBI" id="CHEBI:57501"/>
        <dbReference type="ChEBI" id="CHEBI:57783"/>
        <dbReference type="ChEBI" id="CHEBI:58349"/>
        <dbReference type="ChEBI" id="CHEBI:78442"/>
        <dbReference type="ChEBI" id="CHEBI:78520"/>
        <dbReference type="EC" id="1.2.1.70"/>
    </reaction>
</comment>
<reference evidence="18 19" key="1">
    <citation type="submission" date="2020-07" db="EMBL/GenBank/DDBJ databases">
        <title>Complete genome and description of Selenomonas timonensis sp. nov., a new bacterium isolated from a gingivitis subject.</title>
        <authorList>
            <person name="Antezack A."/>
        </authorList>
    </citation>
    <scope>NUCLEOTIDE SEQUENCE [LARGE SCALE GENOMIC DNA]</scope>
    <source>
        <strain evidence="18 19">Marseille-Q3039</strain>
    </source>
</reference>
<dbReference type="PIRSF" id="PIRSF000445">
    <property type="entry name" value="4pyrrol_synth_GluRdtase"/>
    <property type="match status" value="1"/>
</dbReference>
<dbReference type="UniPathway" id="UPA00251">
    <property type="reaction ID" value="UER00316"/>
</dbReference>
<evidence type="ECO:0000259" key="16">
    <source>
        <dbReference type="Pfam" id="PF01488"/>
    </source>
</evidence>
<feature type="binding site" evidence="9 11">
    <location>
        <begin position="49"/>
        <end position="52"/>
    </location>
    <ligand>
        <name>substrate</name>
    </ligand>
</feature>
<dbReference type="Gene3D" id="3.30.460.30">
    <property type="entry name" value="Glutamyl-tRNA reductase, N-terminal domain"/>
    <property type="match status" value="1"/>
</dbReference>
<dbReference type="GO" id="GO:0050661">
    <property type="term" value="F:NADP binding"/>
    <property type="evidence" value="ECO:0007669"/>
    <property type="project" value="InterPro"/>
</dbReference>
<feature type="domain" description="Tetrapyrrole biosynthesis glutamyl-tRNA reductase dimerisation" evidence="15">
    <location>
        <begin position="319"/>
        <end position="418"/>
    </location>
</feature>
<keyword evidence="19" id="KW-1185">Reference proteome</keyword>
<comment type="function">
    <text evidence="9">Catalyzes the NADPH-dependent reduction of glutamyl-tRNA(Glu) to glutamate 1-semialdehyde (GSA).</text>
</comment>
<evidence type="ECO:0000256" key="3">
    <source>
        <dbReference type="ARBA" id="ARBA00012970"/>
    </source>
</evidence>
<evidence type="ECO:0000256" key="6">
    <source>
        <dbReference type="ARBA" id="ARBA00023244"/>
    </source>
</evidence>
<feature type="binding site" evidence="9 11">
    <location>
        <position position="119"/>
    </location>
    <ligand>
        <name>substrate</name>
    </ligand>
</feature>
<dbReference type="SUPFAM" id="SSF51735">
    <property type="entry name" value="NAD(P)-binding Rossmann-fold domains"/>
    <property type="match status" value="1"/>
</dbReference>
<comment type="domain">
    <text evidence="9">Possesses an unusual extended V-shaped dimeric structure with each monomer consisting of three distinct domains arranged along a curved 'spinal' alpha-helix. The N-terminal catalytic domain specifically recognizes the glutamate moiety of the substrate. The second domain is the NADPH-binding domain, and the third C-terminal domain is responsible for dimerization.</text>
</comment>
<feature type="domain" description="Glutamyl-tRNA reductase N-terminal" evidence="17">
    <location>
        <begin position="6"/>
        <end position="155"/>
    </location>
</feature>
<dbReference type="EMBL" id="CP060204">
    <property type="protein sequence ID" value="QNH53948.1"/>
    <property type="molecule type" value="Genomic_DNA"/>
</dbReference>
<dbReference type="SUPFAM" id="SSF69075">
    <property type="entry name" value="Glutamyl tRNA-reductase dimerization domain"/>
    <property type="match status" value="1"/>
</dbReference>
<dbReference type="GO" id="GO:0019353">
    <property type="term" value="P:protoporphyrinogen IX biosynthetic process from glutamate"/>
    <property type="evidence" value="ECO:0007669"/>
    <property type="project" value="TreeGrafter"/>
</dbReference>
<gene>
    <name evidence="9" type="primary">hemA</name>
    <name evidence="18" type="ORF">H1B31_08785</name>
</gene>
<evidence type="ECO:0000313" key="19">
    <source>
        <dbReference type="Proteomes" id="UP000515480"/>
    </source>
</evidence>
<dbReference type="InterPro" id="IPR036291">
    <property type="entry name" value="NAD(P)-bd_dom_sf"/>
</dbReference>
<dbReference type="InterPro" id="IPR000343">
    <property type="entry name" value="4pyrrol_synth_GluRdtase"/>
</dbReference>
<evidence type="ECO:0000256" key="8">
    <source>
        <dbReference type="ARBA" id="ARBA00068659"/>
    </source>
</evidence>
<dbReference type="Pfam" id="PF05201">
    <property type="entry name" value="GlutR_N"/>
    <property type="match status" value="1"/>
</dbReference>
<dbReference type="FunFam" id="3.40.50.720:FF:000031">
    <property type="entry name" value="Glutamyl-tRNA reductase"/>
    <property type="match status" value="1"/>
</dbReference>
<dbReference type="InterPro" id="IPR015896">
    <property type="entry name" value="4pyrrol_synth_GluRdtase_dimer"/>
</dbReference>
<dbReference type="InterPro" id="IPR006151">
    <property type="entry name" value="Shikm_DH/Glu-tRNA_Rdtase"/>
</dbReference>
<dbReference type="EC" id="1.2.1.70" evidence="3 9"/>
<evidence type="ECO:0000259" key="17">
    <source>
        <dbReference type="Pfam" id="PF05201"/>
    </source>
</evidence>
<comment type="pathway">
    <text evidence="1 9 14">Porphyrin-containing compound metabolism; protoporphyrin-IX biosynthesis; 5-aminolevulinate from L-glutamyl-tRNA(Glu): step 1/2.</text>
</comment>
<comment type="similarity">
    <text evidence="2 9 14">Belongs to the glutamyl-tRNA reductase family.</text>
</comment>
<evidence type="ECO:0000256" key="1">
    <source>
        <dbReference type="ARBA" id="ARBA00005059"/>
    </source>
</evidence>
<feature type="binding site" evidence="9 12">
    <location>
        <begin position="188"/>
        <end position="193"/>
    </location>
    <ligand>
        <name>NADP(+)</name>
        <dbReference type="ChEBI" id="CHEBI:58349"/>
    </ligand>
</feature>
<dbReference type="SUPFAM" id="SSF69742">
    <property type="entry name" value="Glutamyl tRNA-reductase catalytic, N-terminal domain"/>
    <property type="match status" value="1"/>
</dbReference>
<dbReference type="InterPro" id="IPR036343">
    <property type="entry name" value="GluRdtase_N_sf"/>
</dbReference>
<feature type="active site" description="Nucleophile" evidence="9 10">
    <location>
        <position position="50"/>
    </location>
</feature>
<evidence type="ECO:0000256" key="14">
    <source>
        <dbReference type="RuleBase" id="RU000584"/>
    </source>
</evidence>
<name>A0A7G7VIK5_9FIRM</name>
<keyword evidence="4 9" id="KW-0521">NADP</keyword>
<dbReference type="HAMAP" id="MF_00087">
    <property type="entry name" value="Glu_tRNA_reductase"/>
    <property type="match status" value="1"/>
</dbReference>
<dbReference type="FunFam" id="3.30.460.30:FF:000001">
    <property type="entry name" value="Glutamyl-tRNA reductase"/>
    <property type="match status" value="1"/>
</dbReference>
<evidence type="ECO:0000313" key="18">
    <source>
        <dbReference type="EMBL" id="QNH53948.1"/>
    </source>
</evidence>